<accession>A0A5U2F4L6</accession>
<comment type="similarity">
    <text evidence="1">Belongs to the DNA polymerase type-Y family.</text>
</comment>
<dbReference type="InterPro" id="IPR036775">
    <property type="entry name" value="DNA_pol_Y-fam_lit_finger_sf"/>
</dbReference>
<dbReference type="InterPro" id="IPR043128">
    <property type="entry name" value="Rev_trsase/Diguanyl_cyclase"/>
</dbReference>
<dbReference type="InterPro" id="IPR017961">
    <property type="entry name" value="DNA_pol_Y-fam_little_finger"/>
</dbReference>
<dbReference type="Pfam" id="PF11799">
    <property type="entry name" value="IMS_C"/>
    <property type="match status" value="1"/>
</dbReference>
<evidence type="ECO:0000256" key="3">
    <source>
        <dbReference type="ARBA" id="ARBA00023199"/>
    </source>
</evidence>
<gene>
    <name evidence="7" type="primary">umuC</name>
    <name evidence="7" type="ORF">HX37_16650</name>
</gene>
<dbReference type="EMBL" id="AAGKHU010000060">
    <property type="protein sequence ID" value="EBP0012411.1"/>
    <property type="molecule type" value="Genomic_DNA"/>
</dbReference>
<dbReference type="GO" id="GO:0006281">
    <property type="term" value="P:DNA repair"/>
    <property type="evidence" value="ECO:0007669"/>
    <property type="project" value="UniProtKB-KW"/>
</dbReference>
<dbReference type="AlphaFoldDB" id="A0A5U2F4L6"/>
<dbReference type="PROSITE" id="PS50173">
    <property type="entry name" value="UMUC"/>
    <property type="match status" value="1"/>
</dbReference>
<evidence type="ECO:0000313" key="7">
    <source>
        <dbReference type="EMBL" id="EBP0012411.1"/>
    </source>
</evidence>
<dbReference type="InterPro" id="IPR001126">
    <property type="entry name" value="UmuC"/>
</dbReference>
<dbReference type="InterPro" id="IPR050116">
    <property type="entry name" value="DNA_polymerase-Y"/>
</dbReference>
<protein>
    <submittedName>
        <fullName evidence="7">Translesion error-prone DNA polymerase V subunit UmuC</fullName>
        <ecNumber evidence="7">2.7.7.7</ecNumber>
    </submittedName>
</protein>
<dbReference type="Pfam" id="PF00817">
    <property type="entry name" value="IMS"/>
    <property type="match status" value="1"/>
</dbReference>
<dbReference type="Gene3D" id="3.30.1490.100">
    <property type="entry name" value="DNA polymerase, Y-family, little finger domain"/>
    <property type="match status" value="1"/>
</dbReference>
<dbReference type="EC" id="2.7.7.7" evidence="7"/>
<dbReference type="GO" id="GO:0003684">
    <property type="term" value="F:damaged DNA binding"/>
    <property type="evidence" value="ECO:0007669"/>
    <property type="project" value="InterPro"/>
</dbReference>
<evidence type="ECO:0000256" key="5">
    <source>
        <dbReference type="ARBA" id="ARBA00023236"/>
    </source>
</evidence>
<dbReference type="GO" id="GO:0005829">
    <property type="term" value="C:cytosol"/>
    <property type="evidence" value="ECO:0007669"/>
    <property type="project" value="TreeGrafter"/>
</dbReference>
<evidence type="ECO:0000259" key="6">
    <source>
        <dbReference type="PROSITE" id="PS50173"/>
    </source>
</evidence>
<feature type="domain" description="UmuC" evidence="6">
    <location>
        <begin position="2"/>
        <end position="186"/>
    </location>
</feature>
<evidence type="ECO:0000256" key="2">
    <source>
        <dbReference type="ARBA" id="ARBA00022763"/>
    </source>
</evidence>
<dbReference type="Gene3D" id="3.30.70.270">
    <property type="match status" value="1"/>
</dbReference>
<evidence type="ECO:0000256" key="1">
    <source>
        <dbReference type="ARBA" id="ARBA00010945"/>
    </source>
</evidence>
<evidence type="ECO:0000256" key="4">
    <source>
        <dbReference type="ARBA" id="ARBA00023204"/>
    </source>
</evidence>
<reference evidence="7" key="1">
    <citation type="submission" date="2018-07" db="EMBL/GenBank/DDBJ databases">
        <authorList>
            <consortium name="GenomeTrakr network: Whole genome sequencing for foodborne pathogen traceback"/>
        </authorList>
    </citation>
    <scope>NUCLEOTIDE SEQUENCE</scope>
    <source>
        <strain evidence="7">CFSAN018538</strain>
    </source>
</reference>
<dbReference type="InterPro" id="IPR043502">
    <property type="entry name" value="DNA/RNA_pol_sf"/>
</dbReference>
<sequence length="421" mass="47548">MFALVDVNNFYASCEKVFRPDLRNTPVVVLSNNDGCIVARSPEAKALGLKRGQPWFEVAEKAGKSGCVAFSSNYELYGDMSHRVVSVLEQLVPRVEVYSIDEAFCDFRGMSRFNLAEFGMKIRSEIQRRVHLTVCVGFAPTRTLAKLANHAAKTWKQTGGVVDLSSSARQQKLLSLLPVGEVWGIGRQLEKKLRIAGIDTALKLAQMHIPTARKQYSVNLERTIRELNGEVCFEAEETPALQQQVICSRSFGSKLKDLNTLQQAVCSFAETASARMRSQGGYCQEVSTFAGNSPFVRQQPHYSRQVSQRLPYPTNDSRIIIKAATENIRQIWREGLRWHKAGVMLGDITRDKRFQIDMFSKIQPDNRSEALMRVMDEINRSDNMRVWFAGQGMNGTSSWMMKREKLSPQYTTVINDIPVCT</sequence>
<keyword evidence="2" id="KW-0227">DNA damage</keyword>
<comment type="caution">
    <text evidence="7">The sequence shown here is derived from an EMBL/GenBank/DDBJ whole genome shotgun (WGS) entry which is preliminary data.</text>
</comment>
<keyword evidence="7" id="KW-0548">Nucleotidyltransferase</keyword>
<dbReference type="Pfam" id="PF13438">
    <property type="entry name" value="DUF4113"/>
    <property type="match status" value="1"/>
</dbReference>
<dbReference type="Gene3D" id="1.10.150.20">
    <property type="entry name" value="5' to 3' exonuclease, C-terminal subdomain"/>
    <property type="match status" value="1"/>
</dbReference>
<dbReference type="GO" id="GO:0003887">
    <property type="term" value="F:DNA-directed DNA polymerase activity"/>
    <property type="evidence" value="ECO:0007669"/>
    <property type="project" value="UniProtKB-EC"/>
</dbReference>
<dbReference type="NCBIfam" id="NF002955">
    <property type="entry name" value="PRK03609.1"/>
    <property type="match status" value="1"/>
</dbReference>
<dbReference type="GO" id="GO:0042276">
    <property type="term" value="P:error-prone translesion synthesis"/>
    <property type="evidence" value="ECO:0007669"/>
    <property type="project" value="TreeGrafter"/>
</dbReference>
<name>A0A5U2F4L6_SALER</name>
<dbReference type="PANTHER" id="PTHR11076:SF34">
    <property type="entry name" value="PROTEIN UMUC"/>
    <property type="match status" value="1"/>
</dbReference>
<dbReference type="GO" id="GO:0009432">
    <property type="term" value="P:SOS response"/>
    <property type="evidence" value="ECO:0007669"/>
    <property type="project" value="UniProtKB-KW"/>
</dbReference>
<dbReference type="SUPFAM" id="SSF56672">
    <property type="entry name" value="DNA/RNA polymerases"/>
    <property type="match status" value="1"/>
</dbReference>
<dbReference type="PANTHER" id="PTHR11076">
    <property type="entry name" value="DNA REPAIR POLYMERASE UMUC / TRANSFERASE FAMILY MEMBER"/>
    <property type="match status" value="1"/>
</dbReference>
<dbReference type="Gene3D" id="3.40.1170.60">
    <property type="match status" value="1"/>
</dbReference>
<dbReference type="InterPro" id="IPR025188">
    <property type="entry name" value="DUF4113"/>
</dbReference>
<keyword evidence="7" id="KW-0808">Transferase</keyword>
<keyword evidence="3" id="KW-0741">SOS mutagenesis</keyword>
<keyword evidence="5" id="KW-0742">SOS response</keyword>
<dbReference type="CDD" id="cd01700">
    <property type="entry name" value="PolY_Pol_V_umuC"/>
    <property type="match status" value="1"/>
</dbReference>
<proteinExistence type="inferred from homology"/>
<keyword evidence="4" id="KW-0234">DNA repair</keyword>
<organism evidence="7">
    <name type="scientific">Salmonella enterica</name>
    <name type="common">Salmonella choleraesuis</name>
    <dbReference type="NCBI Taxonomy" id="28901"/>
    <lineage>
        <taxon>Bacteria</taxon>
        <taxon>Pseudomonadati</taxon>
        <taxon>Pseudomonadota</taxon>
        <taxon>Gammaproteobacteria</taxon>
        <taxon>Enterobacterales</taxon>
        <taxon>Enterobacteriaceae</taxon>
        <taxon>Salmonella</taxon>
    </lineage>
</organism>